<reference evidence="8" key="1">
    <citation type="submission" date="2023-06" db="EMBL/GenBank/DDBJ databases">
        <title>Genomic analysis of the entomopathogenic nematode Steinernema hermaphroditum.</title>
        <authorList>
            <person name="Schwarz E.M."/>
            <person name="Heppert J.K."/>
            <person name="Baniya A."/>
            <person name="Schwartz H.T."/>
            <person name="Tan C.-H."/>
            <person name="Antoshechkin I."/>
            <person name="Sternberg P.W."/>
            <person name="Goodrich-Blair H."/>
            <person name="Dillman A.R."/>
        </authorList>
    </citation>
    <scope>NUCLEOTIDE SEQUENCE</scope>
    <source>
        <strain evidence="8">PS9179</strain>
        <tissue evidence="8">Whole animal</tissue>
    </source>
</reference>
<evidence type="ECO:0000313" key="9">
    <source>
        <dbReference type="Proteomes" id="UP001175271"/>
    </source>
</evidence>
<comment type="subcellular location">
    <subcellularLocation>
        <location evidence="1">Nucleus</location>
    </subcellularLocation>
</comment>
<organism evidence="8 9">
    <name type="scientific">Steinernema hermaphroditum</name>
    <dbReference type="NCBI Taxonomy" id="289476"/>
    <lineage>
        <taxon>Eukaryota</taxon>
        <taxon>Metazoa</taxon>
        <taxon>Ecdysozoa</taxon>
        <taxon>Nematoda</taxon>
        <taxon>Chromadorea</taxon>
        <taxon>Rhabditida</taxon>
        <taxon>Tylenchina</taxon>
        <taxon>Panagrolaimomorpha</taxon>
        <taxon>Strongyloidoidea</taxon>
        <taxon>Steinernematidae</taxon>
        <taxon>Steinernema</taxon>
    </lineage>
</organism>
<dbReference type="PROSITE" id="PS50013">
    <property type="entry name" value="CHROMO_2"/>
    <property type="match status" value="1"/>
</dbReference>
<evidence type="ECO:0000256" key="2">
    <source>
        <dbReference type="ARBA" id="ARBA00022737"/>
    </source>
</evidence>
<comment type="caution">
    <text evidence="8">The sequence shown here is derived from an EMBL/GenBank/DDBJ whole genome shotgun (WGS) entry which is preliminary data.</text>
</comment>
<feature type="repeat" description="ANK" evidence="5">
    <location>
        <begin position="623"/>
        <end position="655"/>
    </location>
</feature>
<feature type="compositionally biased region" description="Basic and acidic residues" evidence="6">
    <location>
        <begin position="60"/>
        <end position="71"/>
    </location>
</feature>
<feature type="compositionally biased region" description="Basic residues" evidence="6">
    <location>
        <begin position="316"/>
        <end position="327"/>
    </location>
</feature>
<feature type="compositionally biased region" description="Low complexity" evidence="6">
    <location>
        <begin position="453"/>
        <end position="468"/>
    </location>
</feature>
<feature type="compositionally biased region" description="Acidic residues" evidence="6">
    <location>
        <begin position="42"/>
        <end position="59"/>
    </location>
</feature>
<dbReference type="Gene3D" id="1.25.40.20">
    <property type="entry name" value="Ankyrin repeat-containing domain"/>
    <property type="match status" value="1"/>
</dbReference>
<dbReference type="Pfam" id="PF00385">
    <property type="entry name" value="Chromo"/>
    <property type="match status" value="1"/>
</dbReference>
<gene>
    <name evidence="8" type="ORF">QR680_009042</name>
</gene>
<dbReference type="SMART" id="SM00248">
    <property type="entry name" value="ANK"/>
    <property type="match status" value="3"/>
</dbReference>
<dbReference type="PANTHER" id="PTHR24198:SF165">
    <property type="entry name" value="ANKYRIN REPEAT-CONTAINING PROTEIN-RELATED"/>
    <property type="match status" value="1"/>
</dbReference>
<dbReference type="InterPro" id="IPR016197">
    <property type="entry name" value="Chromo-like_dom_sf"/>
</dbReference>
<dbReference type="PROSITE" id="PS50297">
    <property type="entry name" value="ANK_REP_REGION"/>
    <property type="match status" value="1"/>
</dbReference>
<keyword evidence="2" id="KW-0677">Repeat</keyword>
<dbReference type="GO" id="GO:0005634">
    <property type="term" value="C:nucleus"/>
    <property type="evidence" value="ECO:0007669"/>
    <property type="project" value="UniProtKB-SubCell"/>
</dbReference>
<evidence type="ECO:0000313" key="8">
    <source>
        <dbReference type="EMBL" id="KAK0425119.1"/>
    </source>
</evidence>
<evidence type="ECO:0000256" key="5">
    <source>
        <dbReference type="PROSITE-ProRule" id="PRU00023"/>
    </source>
</evidence>
<evidence type="ECO:0000256" key="4">
    <source>
        <dbReference type="ARBA" id="ARBA00023242"/>
    </source>
</evidence>
<dbReference type="CDD" id="cd00024">
    <property type="entry name" value="CD_CSD"/>
    <property type="match status" value="1"/>
</dbReference>
<feature type="compositionally biased region" description="Basic and acidic residues" evidence="6">
    <location>
        <begin position="489"/>
        <end position="503"/>
    </location>
</feature>
<feature type="region of interest" description="Disordered" evidence="6">
    <location>
        <begin position="453"/>
        <end position="521"/>
    </location>
</feature>
<dbReference type="InterPro" id="IPR023780">
    <property type="entry name" value="Chromo_domain"/>
</dbReference>
<dbReference type="PANTHER" id="PTHR24198">
    <property type="entry name" value="ANKYRIN REPEAT AND PROTEIN KINASE DOMAIN-CONTAINING PROTEIN"/>
    <property type="match status" value="1"/>
</dbReference>
<dbReference type="Pfam" id="PF12796">
    <property type="entry name" value="Ank_2"/>
    <property type="match status" value="1"/>
</dbReference>
<dbReference type="AlphaFoldDB" id="A0AA39M964"/>
<dbReference type="SUPFAM" id="SSF54160">
    <property type="entry name" value="Chromo domain-like"/>
    <property type="match status" value="1"/>
</dbReference>
<sequence length="882" mass="98599">MDEQEKSLPAESSDVSSVETSDEEGSPVKNKSKPSRRVADPNLEEEDEEDEDVEGEEAENGDKDASDVRNGDEELYEIERIVAHKKQRDNKILYKIRWKGYDASQDSWEPESSLIEQGCDDVIEFYWEEKHDRDEKEAEEREKEAKEAEAFYRKRQDESKSWGGILDTVTGDKVDEATKKEIMNLYVSDRVMTETEKALLAVNSIDSPATSVRLTRGQLRALQEGREKSTASSASSGSSKKRGSIARDRIPSKSVKRALAKMAGRKRSGLGDTNLDTDFITAEDSSSDECEPGRKKQKKSSSSSDSESDTSESSRARKVVKNRYSSKKHNDPEEIKRLKIRAQESREKEMIADLKLASMKAMGQVEERKKNIAASVKQVAVTKPRTLATQKVVAGSSGAITKPPNKNCMIPKKRPVLVKKDPVKLNISRVSTVNNAAESLLDSILNQQTVTVGSSAGSSSAKPSTSRSAPRKPSASVSLPDPEQLRITSIRERTGKRVSRDQPSEEVPAPQSRRRLEHQLPSSVKDVDVNELFKTKEEEYSKQGDFVLGQNQFVGAIKAKDIESVVKALRNPKNKFNLDYENDGGDKLLHMLVNQPCSSKHECDTLIRILADNGADLSARNANGLTPLMLAVKMNKLCNLRRLIGAGSPINATDRRNRNTLDMAIDHKVDEDIVKELLCAGANVSQRCRTKLKAKECEMKRKVVAELYSHLNLLKRLSEKRQDVLRDVKVINASVSPMFMTSLCDPMENSYTFDVTDETLGDSEGFLVTCMLVDTAPVFDAINKDNVSYLARFWGWSPVDQIMMNGENCEPLTNAGRHHFLFATNLLRRNILNVRLKEEYRRRPLFVVTQVIKIEVPSGKINVPENIEDEDCVDMCASSSAM</sequence>
<dbReference type="Proteomes" id="UP001175271">
    <property type="component" value="Unassembled WGS sequence"/>
</dbReference>
<dbReference type="Gene3D" id="2.40.50.40">
    <property type="match status" value="1"/>
</dbReference>
<feature type="domain" description="Chromo" evidence="7">
    <location>
        <begin position="76"/>
        <end position="138"/>
    </location>
</feature>
<keyword evidence="4" id="KW-0539">Nucleus</keyword>
<keyword evidence="9" id="KW-1185">Reference proteome</keyword>
<proteinExistence type="predicted"/>
<feature type="compositionally biased region" description="Basic residues" evidence="6">
    <location>
        <begin position="254"/>
        <end position="268"/>
    </location>
</feature>
<evidence type="ECO:0000256" key="6">
    <source>
        <dbReference type="SAM" id="MobiDB-lite"/>
    </source>
</evidence>
<evidence type="ECO:0000259" key="7">
    <source>
        <dbReference type="PROSITE" id="PS50013"/>
    </source>
</evidence>
<dbReference type="EMBL" id="JAUCMV010000001">
    <property type="protein sequence ID" value="KAK0425119.1"/>
    <property type="molecule type" value="Genomic_DNA"/>
</dbReference>
<accession>A0AA39M964</accession>
<dbReference type="SMART" id="SM00298">
    <property type="entry name" value="CHROMO"/>
    <property type="match status" value="1"/>
</dbReference>
<dbReference type="InterPro" id="IPR036770">
    <property type="entry name" value="Ankyrin_rpt-contain_sf"/>
</dbReference>
<dbReference type="PROSITE" id="PS00598">
    <property type="entry name" value="CHROMO_1"/>
    <property type="match status" value="1"/>
</dbReference>
<evidence type="ECO:0000256" key="1">
    <source>
        <dbReference type="ARBA" id="ARBA00004123"/>
    </source>
</evidence>
<dbReference type="InterPro" id="IPR002110">
    <property type="entry name" value="Ankyrin_rpt"/>
</dbReference>
<dbReference type="SUPFAM" id="SSF48403">
    <property type="entry name" value="Ankyrin repeat"/>
    <property type="match status" value="1"/>
</dbReference>
<protein>
    <recommendedName>
        <fullName evidence="7">Chromo domain-containing protein</fullName>
    </recommendedName>
</protein>
<evidence type="ECO:0000256" key="3">
    <source>
        <dbReference type="ARBA" id="ARBA00023043"/>
    </source>
</evidence>
<name>A0AA39M964_9BILA</name>
<feature type="region of interest" description="Disordered" evidence="6">
    <location>
        <begin position="131"/>
        <end position="153"/>
    </location>
</feature>
<feature type="region of interest" description="Disordered" evidence="6">
    <location>
        <begin position="1"/>
        <end position="71"/>
    </location>
</feature>
<feature type="region of interest" description="Disordered" evidence="6">
    <location>
        <begin position="216"/>
        <end position="341"/>
    </location>
</feature>
<dbReference type="PROSITE" id="PS50088">
    <property type="entry name" value="ANK_REPEAT"/>
    <property type="match status" value="1"/>
</dbReference>
<dbReference type="InterPro" id="IPR000953">
    <property type="entry name" value="Chromo/chromo_shadow_dom"/>
</dbReference>
<keyword evidence="3 5" id="KW-0040">ANK repeat</keyword>
<feature type="compositionally biased region" description="Basic and acidic residues" evidence="6">
    <location>
        <begin position="328"/>
        <end position="341"/>
    </location>
</feature>
<dbReference type="InterPro" id="IPR023779">
    <property type="entry name" value="Chromodomain_CS"/>
</dbReference>